<evidence type="ECO:0000313" key="5">
    <source>
        <dbReference type="EMBL" id="EAT13170.1"/>
    </source>
</evidence>
<comment type="catalytic activity">
    <reaction evidence="3">
        <text>a long-chain fatty acid + ATP + CoA = a long-chain fatty acyl-CoA + AMP + diphosphate</text>
        <dbReference type="Rhea" id="RHEA:15421"/>
        <dbReference type="ChEBI" id="CHEBI:30616"/>
        <dbReference type="ChEBI" id="CHEBI:33019"/>
        <dbReference type="ChEBI" id="CHEBI:57287"/>
        <dbReference type="ChEBI" id="CHEBI:57560"/>
        <dbReference type="ChEBI" id="CHEBI:83139"/>
        <dbReference type="ChEBI" id="CHEBI:456215"/>
        <dbReference type="EC" id="6.2.1.3"/>
    </reaction>
    <physiologicalReaction direction="left-to-right" evidence="3">
        <dbReference type="Rhea" id="RHEA:15422"/>
    </physiologicalReaction>
</comment>
<dbReference type="Gene3D" id="3.30.300.30">
    <property type="match status" value="1"/>
</dbReference>
<keyword evidence="1" id="KW-0547">Nucleotide-binding</keyword>
<protein>
    <submittedName>
        <fullName evidence="5">Probable AMP-binding enzyme</fullName>
    </submittedName>
</protein>
<gene>
    <name evidence="5" type="ORF">RED65_00380</name>
</gene>
<organism evidence="5 6">
    <name type="scientific">Bermanella marisrubri</name>
    <dbReference type="NCBI Taxonomy" id="207949"/>
    <lineage>
        <taxon>Bacteria</taxon>
        <taxon>Pseudomonadati</taxon>
        <taxon>Pseudomonadota</taxon>
        <taxon>Gammaproteobacteria</taxon>
        <taxon>Oceanospirillales</taxon>
        <taxon>Oceanospirillaceae</taxon>
        <taxon>Bermanella</taxon>
    </lineage>
</organism>
<dbReference type="EMBL" id="AAQH01000002">
    <property type="protein sequence ID" value="EAT13170.1"/>
    <property type="molecule type" value="Genomic_DNA"/>
</dbReference>
<dbReference type="GO" id="GO:0005524">
    <property type="term" value="F:ATP binding"/>
    <property type="evidence" value="ECO:0007669"/>
    <property type="project" value="UniProtKB-KW"/>
</dbReference>
<name>Q1N5D2_9GAMM</name>
<keyword evidence="6" id="KW-1185">Reference proteome</keyword>
<dbReference type="SUPFAM" id="SSF56801">
    <property type="entry name" value="Acetyl-CoA synthetase-like"/>
    <property type="match status" value="1"/>
</dbReference>
<dbReference type="GO" id="GO:0016020">
    <property type="term" value="C:membrane"/>
    <property type="evidence" value="ECO:0007669"/>
    <property type="project" value="TreeGrafter"/>
</dbReference>
<evidence type="ECO:0000259" key="4">
    <source>
        <dbReference type="Pfam" id="PF00501"/>
    </source>
</evidence>
<dbReference type="AlphaFoldDB" id="Q1N5D2"/>
<dbReference type="Pfam" id="PF23562">
    <property type="entry name" value="AMP-binding_C_3"/>
    <property type="match status" value="1"/>
</dbReference>
<evidence type="ECO:0000313" key="6">
    <source>
        <dbReference type="Proteomes" id="UP000004263"/>
    </source>
</evidence>
<dbReference type="PROSITE" id="PS00455">
    <property type="entry name" value="AMP_BINDING"/>
    <property type="match status" value="1"/>
</dbReference>
<dbReference type="GO" id="GO:0004467">
    <property type="term" value="F:long-chain fatty acid-CoA ligase activity"/>
    <property type="evidence" value="ECO:0007669"/>
    <property type="project" value="UniProtKB-EC"/>
</dbReference>
<dbReference type="STRING" id="207949.RED65_00380"/>
<dbReference type="Gene3D" id="3.40.50.12780">
    <property type="entry name" value="N-terminal domain of ligase-like"/>
    <property type="match status" value="1"/>
</dbReference>
<accession>Q1N5D2</accession>
<dbReference type="InterPro" id="IPR045851">
    <property type="entry name" value="AMP-bd_C_sf"/>
</dbReference>
<dbReference type="InterPro" id="IPR020845">
    <property type="entry name" value="AMP-binding_CS"/>
</dbReference>
<dbReference type="OrthoDB" id="9803968at2"/>
<dbReference type="RefSeq" id="WP_007017556.1">
    <property type="nucleotide sequence ID" value="NZ_CH724114.1"/>
</dbReference>
<dbReference type="InterPro" id="IPR042099">
    <property type="entry name" value="ANL_N_sf"/>
</dbReference>
<dbReference type="Proteomes" id="UP000004263">
    <property type="component" value="Unassembled WGS sequence"/>
</dbReference>
<dbReference type="HOGENOM" id="CLU_000022_45_5_6"/>
<sequence>MLTPLAAFYAAVKEQPNKAYLRQPKNGVFKEYTWADVERRARNIAFQLRKLGIEKNDKVALWSKNCAEWIITDIAIMMAGAVSVPLYPGQSKKNVRFVLEHSEAKVMFVGKHDNDQDVIDSIPENFPTVGFHGYTGPTHYDFDQLVNVPAAQDFKVNEPSLEDIMTIVYTSGTTGQPKGTVHNYHAYAFAASNAVEIIGLGTNDRGISFLPLAHVAERVIVEGQSYYGWFSISFVESLDSFQRDLTSIRPTLFFAVPRLWSKFQEGILAKLGGMKKFNKLIKIPLLGSLLKWKIRRGLGLDQARLCGCGASPMPKALIEWFDEIGIPIVEGYGMTENMAYGTFNFPDDRNVGSVGKPFAHVDVKISEQGEILFKSEALMLGYYKDEEKTKEALAGGYYHTGDKGHIDDLGFLHITGRVKELFKTSKGKYVAPAPIEGLLSAHPHIEQVCVMGSGRNQPIAVVELSETARGLDKEALEEELIQHLGKVNQDLEHHERVECLVLTQETWTVESGLITPTLKIRRDTVEDRFYQYVDGTVSWAPAPEANTSSQVA</sequence>
<reference evidence="5 6" key="1">
    <citation type="submission" date="2006-03" db="EMBL/GenBank/DDBJ databases">
        <authorList>
            <person name="Pinhassi J."/>
            <person name="Pedros-Alio C."/>
            <person name="Ferriera S."/>
            <person name="Johnson J."/>
            <person name="Kravitz S."/>
            <person name="Halpern A."/>
            <person name="Remington K."/>
            <person name="Beeson K."/>
            <person name="Tran B."/>
            <person name="Rogers Y.-H."/>
            <person name="Friedman R."/>
            <person name="Venter J.C."/>
        </authorList>
    </citation>
    <scope>NUCLEOTIDE SEQUENCE [LARGE SCALE GENOMIC DNA]</scope>
    <source>
        <strain evidence="5 6">RED65</strain>
    </source>
</reference>
<comment type="caution">
    <text evidence="5">The sequence shown here is derived from an EMBL/GenBank/DDBJ whole genome shotgun (WGS) entry which is preliminary data.</text>
</comment>
<dbReference type="Pfam" id="PF00501">
    <property type="entry name" value="AMP-binding"/>
    <property type="match status" value="1"/>
</dbReference>
<dbReference type="PANTHER" id="PTHR43272">
    <property type="entry name" value="LONG-CHAIN-FATTY-ACID--COA LIGASE"/>
    <property type="match status" value="1"/>
</dbReference>
<evidence type="ECO:0000256" key="2">
    <source>
        <dbReference type="ARBA" id="ARBA00022840"/>
    </source>
</evidence>
<keyword evidence="2" id="KW-0067">ATP-binding</keyword>
<dbReference type="InterPro" id="IPR000873">
    <property type="entry name" value="AMP-dep_synth/lig_dom"/>
</dbReference>
<feature type="domain" description="AMP-dependent synthetase/ligase" evidence="4">
    <location>
        <begin position="10"/>
        <end position="383"/>
    </location>
</feature>
<dbReference type="PANTHER" id="PTHR43272:SF33">
    <property type="entry name" value="AMP-BINDING DOMAIN-CONTAINING PROTEIN-RELATED"/>
    <property type="match status" value="1"/>
</dbReference>
<proteinExistence type="predicted"/>
<evidence type="ECO:0000256" key="1">
    <source>
        <dbReference type="ARBA" id="ARBA00022741"/>
    </source>
</evidence>
<evidence type="ECO:0000256" key="3">
    <source>
        <dbReference type="ARBA" id="ARBA00024484"/>
    </source>
</evidence>